<protein>
    <recommendedName>
        <fullName evidence="1">R3H domain-containing protein</fullName>
    </recommendedName>
</protein>
<name>A0A1F8ATP6_9BACT</name>
<dbReference type="SMART" id="SM00393">
    <property type="entry name" value="R3H"/>
    <property type="match status" value="1"/>
</dbReference>
<dbReference type="Gene3D" id="3.30.300.20">
    <property type="match status" value="1"/>
</dbReference>
<organism evidence="2 3">
    <name type="scientific">Candidatus Woesebacteria bacterium RIFCSPHIGHO2_12_FULL_41_24</name>
    <dbReference type="NCBI Taxonomy" id="1802510"/>
    <lineage>
        <taxon>Bacteria</taxon>
        <taxon>Candidatus Woeseibacteriota</taxon>
    </lineage>
</organism>
<gene>
    <name evidence="2" type="ORF">A3E44_04305</name>
</gene>
<dbReference type="Pfam" id="PF01424">
    <property type="entry name" value="R3H"/>
    <property type="match status" value="1"/>
</dbReference>
<dbReference type="InterPro" id="IPR015946">
    <property type="entry name" value="KH_dom-like_a/b"/>
</dbReference>
<dbReference type="SUPFAM" id="SSF82708">
    <property type="entry name" value="R3H domain"/>
    <property type="match status" value="1"/>
</dbReference>
<dbReference type="PROSITE" id="PS51061">
    <property type="entry name" value="R3H"/>
    <property type="match status" value="1"/>
</dbReference>
<dbReference type="InterPro" id="IPR038008">
    <property type="entry name" value="Jag_KH"/>
</dbReference>
<feature type="domain" description="R3H" evidence="1">
    <location>
        <begin position="85"/>
        <end position="151"/>
    </location>
</feature>
<proteinExistence type="predicted"/>
<reference evidence="2 3" key="1">
    <citation type="journal article" date="2016" name="Nat. Commun.">
        <title>Thousands of microbial genomes shed light on interconnected biogeochemical processes in an aquifer system.</title>
        <authorList>
            <person name="Anantharaman K."/>
            <person name="Brown C.T."/>
            <person name="Hug L.A."/>
            <person name="Sharon I."/>
            <person name="Castelle C.J."/>
            <person name="Probst A.J."/>
            <person name="Thomas B.C."/>
            <person name="Singh A."/>
            <person name="Wilkins M.J."/>
            <person name="Karaoz U."/>
            <person name="Brodie E.L."/>
            <person name="Williams K.H."/>
            <person name="Hubbard S.S."/>
            <person name="Banfield J.F."/>
        </authorList>
    </citation>
    <scope>NUCLEOTIDE SEQUENCE [LARGE SCALE GENOMIC DNA]</scope>
</reference>
<dbReference type="PANTHER" id="PTHR35800:SF1">
    <property type="entry name" value="RNA-BINDING PROTEIN KHPB"/>
    <property type="match status" value="1"/>
</dbReference>
<dbReference type="AlphaFoldDB" id="A0A1F8ATP6"/>
<dbReference type="InterPro" id="IPR001374">
    <property type="entry name" value="R3H_dom"/>
</dbReference>
<dbReference type="InterPro" id="IPR039247">
    <property type="entry name" value="KhpB"/>
</dbReference>
<dbReference type="InterPro" id="IPR036867">
    <property type="entry name" value="R3H_dom_sf"/>
</dbReference>
<evidence type="ECO:0000259" key="1">
    <source>
        <dbReference type="PROSITE" id="PS51061"/>
    </source>
</evidence>
<dbReference type="GO" id="GO:0003723">
    <property type="term" value="F:RNA binding"/>
    <property type="evidence" value="ECO:0007669"/>
    <property type="project" value="InterPro"/>
</dbReference>
<sequence length="151" mass="16901">MKLPIDKTKKLTEELMDLLGVEAKISLSTQGETLSVSLDSEKYKGLLIGYRGDTLNGIQTFLTLALKNKTGEWYRVVVNVGDWREKQDDYLKSLAASAVSRAKATGEGQPLYNLNAGQRRTIHMYLANEKTISTESFGEGKERYLVVKPKK</sequence>
<dbReference type="EMBL" id="MGGW01000005">
    <property type="protein sequence ID" value="OGM55114.1"/>
    <property type="molecule type" value="Genomic_DNA"/>
</dbReference>
<comment type="caution">
    <text evidence="2">The sequence shown here is derived from an EMBL/GenBank/DDBJ whole genome shotgun (WGS) entry which is preliminary data.</text>
</comment>
<dbReference type="Proteomes" id="UP000178603">
    <property type="component" value="Unassembled WGS sequence"/>
</dbReference>
<dbReference type="Pfam" id="PF13083">
    <property type="entry name" value="KH_KhpA-B"/>
    <property type="match status" value="1"/>
</dbReference>
<evidence type="ECO:0000313" key="3">
    <source>
        <dbReference type="Proteomes" id="UP000178603"/>
    </source>
</evidence>
<dbReference type="CDD" id="cd02414">
    <property type="entry name" value="KH-II_Jag"/>
    <property type="match status" value="1"/>
</dbReference>
<dbReference type="PANTHER" id="PTHR35800">
    <property type="entry name" value="PROTEIN JAG"/>
    <property type="match status" value="1"/>
</dbReference>
<evidence type="ECO:0000313" key="2">
    <source>
        <dbReference type="EMBL" id="OGM55114.1"/>
    </source>
</evidence>
<accession>A0A1F8ATP6</accession>
<dbReference type="Gene3D" id="3.30.1370.50">
    <property type="entry name" value="R3H-like domain"/>
    <property type="match status" value="1"/>
</dbReference>